<dbReference type="RefSeq" id="WP_200464418.1">
    <property type="nucleotide sequence ID" value="NZ_JAENRR010000013.1"/>
</dbReference>
<proteinExistence type="predicted"/>
<evidence type="ECO:0000313" key="2">
    <source>
        <dbReference type="Proteomes" id="UP000605676"/>
    </source>
</evidence>
<accession>A0ABS1HHN9</accession>
<comment type="caution">
    <text evidence="1">The sequence shown here is derived from an EMBL/GenBank/DDBJ whole genome shotgun (WGS) entry which is preliminary data.</text>
</comment>
<sequence>MHNIYKVAVTLFLVVIIGISTTAQNRTYSPYSRYGIGEIQDGGFGRNAAMGNTGIALSSSYNLNNINPASYFSMDSISFFFEGGVSGFDQKLETETSTARFSDMNFSYFAIGYPVSKWGFMSIGVKPESIVGYQFYDDNESESIPTTNTNYTSSNYQGSGNTTKAYVGLALSPVKNLSLGAHFSYVFGKVSHYSIARFPNDPSAFNLGTSEEISINDVYMDFGVQYRLYLKERHNIVLGAIYSPKTGMSGKAKQLVAAGTAFSQDGVTIINADTLSFNEDKFDGNALELPAKYGFGVAYNIDDLLTITADYSIAKWSESKFPSLSTSTNDPNAFTIGDEQTVAFGVEYIPNYRSANFYPSRIKYRLGTSYKQEYLITPASAGGDHLKDFGITFGMGLPLKRSKTSFNLALEWGQRGSTDNSLIKENYMRFTMNLTLHEYWFMKRKFD</sequence>
<keyword evidence="2" id="KW-1185">Reference proteome</keyword>
<protein>
    <submittedName>
        <fullName evidence="1">Uncharacterized protein</fullName>
    </submittedName>
</protein>
<dbReference type="Proteomes" id="UP000605676">
    <property type="component" value="Unassembled WGS sequence"/>
</dbReference>
<gene>
    <name evidence="1" type="ORF">JIV24_07540</name>
</gene>
<dbReference type="SUPFAM" id="SSF56935">
    <property type="entry name" value="Porins"/>
    <property type="match status" value="1"/>
</dbReference>
<reference evidence="1 2" key="1">
    <citation type="submission" date="2021-01" db="EMBL/GenBank/DDBJ databases">
        <title>Carboxyliciviraga sp.nov., isolated from coastal sediments.</title>
        <authorList>
            <person name="Lu D."/>
            <person name="Zhang T."/>
        </authorList>
    </citation>
    <scope>NUCLEOTIDE SEQUENCE [LARGE SCALE GENOMIC DNA]</scope>
    <source>
        <strain evidence="1 2">N1Y132</strain>
    </source>
</reference>
<dbReference type="EMBL" id="JAENRR010000013">
    <property type="protein sequence ID" value="MBK3517193.1"/>
    <property type="molecule type" value="Genomic_DNA"/>
</dbReference>
<dbReference type="Gene3D" id="2.40.160.60">
    <property type="entry name" value="Outer membrane protein transport protein (OMPP1/FadL/TodX)"/>
    <property type="match status" value="1"/>
</dbReference>
<name>A0ABS1HHN9_9BACT</name>
<organism evidence="1 2">
    <name type="scientific">Carboxylicivirga marina</name>
    <dbReference type="NCBI Taxonomy" id="2800988"/>
    <lineage>
        <taxon>Bacteria</taxon>
        <taxon>Pseudomonadati</taxon>
        <taxon>Bacteroidota</taxon>
        <taxon>Bacteroidia</taxon>
        <taxon>Marinilabiliales</taxon>
        <taxon>Marinilabiliaceae</taxon>
        <taxon>Carboxylicivirga</taxon>
    </lineage>
</organism>
<evidence type="ECO:0000313" key="1">
    <source>
        <dbReference type="EMBL" id="MBK3517193.1"/>
    </source>
</evidence>